<name>A0A974H337_XENLA</name>
<accession>A0A974H337</accession>
<sequence>MQELLLPQSMCMSPFQSCSVCDLQDALHKPAKSFVQPSPLGLGTVCNGCYSCLHLCTMLILVGRVPNHSEQTHCTSSLPHAKATVLLVISRK</sequence>
<dbReference type="AlphaFoldDB" id="A0A974H337"/>
<evidence type="ECO:0000313" key="2">
    <source>
        <dbReference type="Proteomes" id="UP000694892"/>
    </source>
</evidence>
<gene>
    <name evidence="1" type="ORF">XELAEV_18043712mg</name>
</gene>
<organism evidence="1 2">
    <name type="scientific">Xenopus laevis</name>
    <name type="common">African clawed frog</name>
    <dbReference type="NCBI Taxonomy" id="8355"/>
    <lineage>
        <taxon>Eukaryota</taxon>
        <taxon>Metazoa</taxon>
        <taxon>Chordata</taxon>
        <taxon>Craniata</taxon>
        <taxon>Vertebrata</taxon>
        <taxon>Euteleostomi</taxon>
        <taxon>Amphibia</taxon>
        <taxon>Batrachia</taxon>
        <taxon>Anura</taxon>
        <taxon>Pipoidea</taxon>
        <taxon>Pipidae</taxon>
        <taxon>Xenopodinae</taxon>
        <taxon>Xenopus</taxon>
        <taxon>Xenopus</taxon>
    </lineage>
</organism>
<evidence type="ECO:0000313" key="1">
    <source>
        <dbReference type="EMBL" id="OCT62626.1"/>
    </source>
</evidence>
<proteinExistence type="predicted"/>
<protein>
    <submittedName>
        <fullName evidence="1">Uncharacterized protein</fullName>
    </submittedName>
</protein>
<dbReference type="EMBL" id="CM004482">
    <property type="protein sequence ID" value="OCT62626.1"/>
    <property type="molecule type" value="Genomic_DNA"/>
</dbReference>
<reference evidence="2" key="1">
    <citation type="journal article" date="2016" name="Nature">
        <title>Genome evolution in the allotetraploid frog Xenopus laevis.</title>
        <authorList>
            <person name="Session A.M."/>
            <person name="Uno Y."/>
            <person name="Kwon T."/>
            <person name="Chapman J.A."/>
            <person name="Toyoda A."/>
            <person name="Takahashi S."/>
            <person name="Fukui A."/>
            <person name="Hikosaka A."/>
            <person name="Suzuki A."/>
            <person name="Kondo M."/>
            <person name="van Heeringen S.J."/>
            <person name="Quigley I."/>
            <person name="Heinz S."/>
            <person name="Ogino H."/>
            <person name="Ochi H."/>
            <person name="Hellsten U."/>
            <person name="Lyons J.B."/>
            <person name="Simakov O."/>
            <person name="Putnam N."/>
            <person name="Stites J."/>
            <person name="Kuroki Y."/>
            <person name="Tanaka T."/>
            <person name="Michiue T."/>
            <person name="Watanabe M."/>
            <person name="Bogdanovic O."/>
            <person name="Lister R."/>
            <person name="Georgiou G."/>
            <person name="Paranjpe S.S."/>
            <person name="van Kruijsbergen I."/>
            <person name="Shu S."/>
            <person name="Carlson J."/>
            <person name="Kinoshita T."/>
            <person name="Ohta Y."/>
            <person name="Mawaribuchi S."/>
            <person name="Jenkins J."/>
            <person name="Grimwood J."/>
            <person name="Schmutz J."/>
            <person name="Mitros T."/>
            <person name="Mozaffari S.V."/>
            <person name="Suzuki Y."/>
            <person name="Haramoto Y."/>
            <person name="Yamamoto T.S."/>
            <person name="Takagi C."/>
            <person name="Heald R."/>
            <person name="Miller K."/>
            <person name="Haudenschild C."/>
            <person name="Kitzman J."/>
            <person name="Nakayama T."/>
            <person name="Izutsu Y."/>
            <person name="Robert J."/>
            <person name="Fortriede J."/>
            <person name="Burns K."/>
            <person name="Lotay V."/>
            <person name="Karimi K."/>
            <person name="Yasuoka Y."/>
            <person name="Dichmann D.S."/>
            <person name="Flajnik M.F."/>
            <person name="Houston D.W."/>
            <person name="Shendure J."/>
            <person name="DuPasquier L."/>
            <person name="Vize P.D."/>
            <person name="Zorn A.M."/>
            <person name="Ito M."/>
            <person name="Marcotte E.M."/>
            <person name="Wallingford J.B."/>
            <person name="Ito Y."/>
            <person name="Asashima M."/>
            <person name="Ueno N."/>
            <person name="Matsuda Y."/>
            <person name="Veenstra G.J."/>
            <person name="Fujiyama A."/>
            <person name="Harland R.M."/>
            <person name="Taira M."/>
            <person name="Rokhsar D.S."/>
        </authorList>
    </citation>
    <scope>NUCLEOTIDE SEQUENCE [LARGE SCALE GENOMIC DNA]</scope>
    <source>
        <strain evidence="2">J</strain>
    </source>
</reference>
<dbReference type="Proteomes" id="UP000694892">
    <property type="component" value="Chromosome 9_10L"/>
</dbReference>